<proteinExistence type="predicted"/>
<dbReference type="Proteomes" id="UP000016636">
    <property type="component" value="Unassembled WGS sequence"/>
</dbReference>
<protein>
    <submittedName>
        <fullName evidence="1">Uncharacterized protein</fullName>
    </submittedName>
</protein>
<dbReference type="PATRIC" id="fig|1242966.3.peg.611"/>
<organism evidence="1 2">
    <name type="scientific">Campylobacter concisus UNSW3</name>
    <dbReference type="NCBI Taxonomy" id="1242966"/>
    <lineage>
        <taxon>Bacteria</taxon>
        <taxon>Pseudomonadati</taxon>
        <taxon>Campylobacterota</taxon>
        <taxon>Epsilonproteobacteria</taxon>
        <taxon>Campylobacterales</taxon>
        <taxon>Campylobacteraceae</taxon>
        <taxon>Campylobacter</taxon>
    </lineage>
</organism>
<name>U2EIC7_9BACT</name>
<dbReference type="EMBL" id="ANNE01000003">
    <property type="protein sequence ID" value="ERJ23571.1"/>
    <property type="molecule type" value="Genomic_DNA"/>
</dbReference>
<evidence type="ECO:0000313" key="1">
    <source>
        <dbReference type="EMBL" id="ERJ23571.1"/>
    </source>
</evidence>
<reference evidence="1 2" key="1">
    <citation type="journal article" date="2013" name="BMC Genomics">
        <title>Comparative genomics of Campylobacter concisus isolates reveals genetic diversity and provides insights into disease association.</title>
        <authorList>
            <person name="Deshpande N.P."/>
            <person name="Kaakoush N.O."/>
            <person name="Wilkins M.R."/>
            <person name="Mitchell H.M."/>
        </authorList>
    </citation>
    <scope>NUCLEOTIDE SEQUENCE [LARGE SCALE GENOMIC DNA]</scope>
    <source>
        <strain evidence="1 2">UNSW3</strain>
    </source>
</reference>
<sequence length="37" mass="4503">MRVSKVLKFANLLRQTYKCQTNFKICKNLYKFINFNS</sequence>
<comment type="caution">
    <text evidence="1">The sequence shown here is derived from an EMBL/GenBank/DDBJ whole genome shotgun (WGS) entry which is preliminary data.</text>
</comment>
<accession>U2EIC7</accession>
<evidence type="ECO:0000313" key="2">
    <source>
        <dbReference type="Proteomes" id="UP000016636"/>
    </source>
</evidence>
<dbReference type="AlphaFoldDB" id="U2EIC7"/>
<gene>
    <name evidence="1" type="ORF">UNSW3_946</name>
</gene>